<sequence>MTPPRPAVLLPLLFVTLLAGFSFWLERRVNLLTQPTPVEPAGEVDLVSGGLVIDVYSEAGLPMHRLIAERATHHLSDDRTALEHPRVTSRREDVYFTGQAQRADVFDGGQRIHAHDDVLVTRVLDGEETRYQGQMLIWWPEDGRARSDLPVLITRGERRASGDRMEAEDHLAKITLIGNAHVFWPPPPSTTSKNAASPPTASPAPRRSPSR</sequence>
<reference evidence="2 3" key="1">
    <citation type="journal article" date="2020" name="Curr. Microbiol.">
        <title>Tepidiphilus baoligensis sp. nov., a Novel Bacterium of the Family Hydrogenophilaceae Isolated from an Oil Reservoir.</title>
        <authorList>
            <person name="Zhang X."/>
            <person name="Wang G."/>
            <person name="Ma X."/>
            <person name="Yu J."/>
            <person name="You J."/>
            <person name="Xue Y."/>
            <person name="Ma Y."/>
        </authorList>
    </citation>
    <scope>NUCLEOTIDE SEQUENCE [LARGE SCALE GENOMIC DNA]</scope>
    <source>
        <strain evidence="2 3">B18-69</strain>
    </source>
</reference>
<dbReference type="Proteomes" id="UP000669605">
    <property type="component" value="Unassembled WGS sequence"/>
</dbReference>
<gene>
    <name evidence="2" type="primary">lptC</name>
    <name evidence="2" type="ORF">GV368_01135</name>
</gene>
<evidence type="ECO:0000313" key="2">
    <source>
        <dbReference type="EMBL" id="NMH15734.1"/>
    </source>
</evidence>
<comment type="caution">
    <text evidence="2">The sequence shown here is derived from an EMBL/GenBank/DDBJ whole genome shotgun (WGS) entry which is preliminary data.</text>
</comment>
<feature type="region of interest" description="Disordered" evidence="1">
    <location>
        <begin position="184"/>
        <end position="211"/>
    </location>
</feature>
<protein>
    <submittedName>
        <fullName evidence="2">LPS export ABC transporter periplasmic protein LptC</fullName>
    </submittedName>
</protein>
<organism evidence="2 3">
    <name type="scientific">Tepidiphilus baoligensis</name>
    <dbReference type="NCBI Taxonomy" id="2698687"/>
    <lineage>
        <taxon>Bacteria</taxon>
        <taxon>Pseudomonadati</taxon>
        <taxon>Pseudomonadota</taxon>
        <taxon>Hydrogenophilia</taxon>
        <taxon>Hydrogenophilales</taxon>
        <taxon>Hydrogenophilaceae</taxon>
        <taxon>Tepidiphilus</taxon>
    </lineage>
</organism>
<dbReference type="InterPro" id="IPR026265">
    <property type="entry name" value="LptC"/>
</dbReference>
<dbReference type="InterPro" id="IPR010664">
    <property type="entry name" value="LipoPS_assembly_LptC-rel"/>
</dbReference>
<proteinExistence type="predicted"/>
<name>A0ABX1QJ00_9PROT</name>
<evidence type="ECO:0000313" key="3">
    <source>
        <dbReference type="Proteomes" id="UP000669605"/>
    </source>
</evidence>
<dbReference type="Gene3D" id="2.60.450.10">
    <property type="entry name" value="Lipopolysaccharide (LPS) transport protein A like domain"/>
    <property type="match status" value="1"/>
</dbReference>
<dbReference type="RefSeq" id="WP_169114739.1">
    <property type="nucleotide sequence ID" value="NZ_JAAAUB010000001.1"/>
</dbReference>
<accession>A0ABX1QJ00</accession>
<evidence type="ECO:0000256" key="1">
    <source>
        <dbReference type="SAM" id="MobiDB-lite"/>
    </source>
</evidence>
<feature type="compositionally biased region" description="Low complexity" evidence="1">
    <location>
        <begin position="190"/>
        <end position="211"/>
    </location>
</feature>
<dbReference type="Pfam" id="PF06835">
    <property type="entry name" value="LptC"/>
    <property type="match status" value="1"/>
</dbReference>
<dbReference type="NCBIfam" id="TIGR04409">
    <property type="entry name" value="LptC_YrbK"/>
    <property type="match status" value="1"/>
</dbReference>
<keyword evidence="3" id="KW-1185">Reference proteome</keyword>
<dbReference type="EMBL" id="JAAAUB010000001">
    <property type="protein sequence ID" value="NMH15734.1"/>
    <property type="molecule type" value="Genomic_DNA"/>
</dbReference>